<keyword evidence="1" id="KW-0812">Transmembrane</keyword>
<feature type="transmembrane region" description="Helical" evidence="1">
    <location>
        <begin position="21"/>
        <end position="42"/>
    </location>
</feature>
<dbReference type="Proteomes" id="UP000095662">
    <property type="component" value="Unassembled WGS sequence"/>
</dbReference>
<evidence type="ECO:0000313" key="2">
    <source>
        <dbReference type="EMBL" id="CUQ86651.1"/>
    </source>
</evidence>
<organism evidence="2 3">
    <name type="scientific">[Eubacterium] siraeum</name>
    <dbReference type="NCBI Taxonomy" id="39492"/>
    <lineage>
        <taxon>Bacteria</taxon>
        <taxon>Bacillati</taxon>
        <taxon>Bacillota</taxon>
        <taxon>Clostridia</taxon>
        <taxon>Eubacteriales</taxon>
        <taxon>Oscillospiraceae</taxon>
        <taxon>Oscillospiraceae incertae sedis</taxon>
    </lineage>
</organism>
<feature type="transmembrane region" description="Helical" evidence="1">
    <location>
        <begin position="96"/>
        <end position="116"/>
    </location>
</feature>
<accession>A0A174ZRV1</accession>
<feature type="transmembrane region" description="Helical" evidence="1">
    <location>
        <begin position="122"/>
        <end position="139"/>
    </location>
</feature>
<proteinExistence type="predicted"/>
<keyword evidence="1" id="KW-0472">Membrane</keyword>
<keyword evidence="1" id="KW-1133">Transmembrane helix</keyword>
<gene>
    <name evidence="2" type="ORF">ERS852540_01342</name>
</gene>
<reference evidence="2 3" key="1">
    <citation type="submission" date="2015-09" db="EMBL/GenBank/DDBJ databases">
        <authorList>
            <consortium name="Pathogen Informatics"/>
        </authorList>
    </citation>
    <scope>NUCLEOTIDE SEQUENCE [LARGE SCALE GENOMIC DNA]</scope>
    <source>
        <strain evidence="2 3">2789STDY5834928</strain>
    </source>
</reference>
<dbReference type="EMBL" id="CZBY01000009">
    <property type="protein sequence ID" value="CUQ86651.1"/>
    <property type="molecule type" value="Genomic_DNA"/>
</dbReference>
<feature type="transmembrane region" description="Helical" evidence="1">
    <location>
        <begin position="185"/>
        <end position="211"/>
    </location>
</feature>
<sequence length="229" mass="25452">MKNFLLSLRFVIKRVFRLTAANIAWLIYFAAVIAALTVVMAAVTETRGSDDYPFYLVTEPFLTVFLSFGLSSLYSDIYASVYIRTSGLYKCLRTRAVQVFILLFDVVTLIPAVIVTAVVNHAALPDFLLVSAIIIGISLPLSSAYFLMWMFFCGYSIFNLLSRFFGDGYMADGFAFMPAELTDSLPVAALLAVAILLAGLIVSFIVSDIIFRIRKRPRDKQMLKGAMQA</sequence>
<protein>
    <submittedName>
        <fullName evidence="2">Uncharacterized protein</fullName>
    </submittedName>
</protein>
<evidence type="ECO:0000313" key="3">
    <source>
        <dbReference type="Proteomes" id="UP000095662"/>
    </source>
</evidence>
<evidence type="ECO:0000256" key="1">
    <source>
        <dbReference type="SAM" id="Phobius"/>
    </source>
</evidence>
<dbReference type="AlphaFoldDB" id="A0A174ZRV1"/>
<name>A0A174ZRV1_9FIRM</name>
<dbReference type="STRING" id="39492.ERS852540_01342"/>
<feature type="transmembrane region" description="Helical" evidence="1">
    <location>
        <begin position="54"/>
        <end position="75"/>
    </location>
</feature>